<proteinExistence type="predicted"/>
<reference evidence="2" key="1">
    <citation type="submission" date="2023-07" db="EMBL/GenBank/DDBJ databases">
        <title>Whole genome shotgun sequence of Streptomyces achromogenes subsp. rubradiris NBRC 14000.</title>
        <authorList>
            <person name="Komaki H."/>
            <person name="Tamura T."/>
        </authorList>
    </citation>
    <scope>NUCLEOTIDE SEQUENCE [LARGE SCALE GENOMIC DNA]</scope>
    <source>
        <strain evidence="2">NBRC 14000</strain>
    </source>
</reference>
<organism evidence="1 2">
    <name type="scientific">Streptomyces rubradiris</name>
    <name type="common">Streptomyces achromogenes subsp. rubradiris</name>
    <dbReference type="NCBI Taxonomy" id="285531"/>
    <lineage>
        <taxon>Bacteria</taxon>
        <taxon>Bacillati</taxon>
        <taxon>Actinomycetota</taxon>
        <taxon>Actinomycetes</taxon>
        <taxon>Kitasatosporales</taxon>
        <taxon>Streptomycetaceae</taxon>
        <taxon>Streptomyces</taxon>
    </lineage>
</organism>
<evidence type="ECO:0000313" key="2">
    <source>
        <dbReference type="Proteomes" id="UP000646738"/>
    </source>
</evidence>
<dbReference type="Proteomes" id="UP000646738">
    <property type="component" value="Unassembled WGS sequence"/>
</dbReference>
<name>A0ABQ3RDJ5_STRRR</name>
<keyword evidence="2" id="KW-1185">Reference proteome</keyword>
<protein>
    <submittedName>
        <fullName evidence="1">Uncharacterized protein</fullName>
    </submittedName>
</protein>
<dbReference type="EMBL" id="BNEA01000015">
    <property type="protein sequence ID" value="GHI53924.1"/>
    <property type="molecule type" value="Genomic_DNA"/>
</dbReference>
<comment type="caution">
    <text evidence="1">The sequence shown here is derived from an EMBL/GenBank/DDBJ whole genome shotgun (WGS) entry which is preliminary data.</text>
</comment>
<evidence type="ECO:0000313" key="1">
    <source>
        <dbReference type="EMBL" id="GHI53924.1"/>
    </source>
</evidence>
<sequence>MSLIPNDLARAQEEWHTAYRQLAERPHTALRRRLLHLSAQVMFHPYWQSRGHGAWAVLHGARHDRAAS</sequence>
<accession>A0ABQ3RDJ5</accession>
<gene>
    <name evidence="1" type="ORF">Srubr_37700</name>
</gene>